<keyword evidence="3" id="KW-1185">Reference proteome</keyword>
<dbReference type="Proteomes" id="UP001237207">
    <property type="component" value="Unassembled WGS sequence"/>
</dbReference>
<gene>
    <name evidence="2" type="ORF">J2S13_003359</name>
</gene>
<name>A0AAJ1T827_9BACI</name>
<accession>A0AAJ1T827</accession>
<dbReference type="EMBL" id="JAUSUC010000090">
    <property type="protein sequence ID" value="MDQ0216861.1"/>
    <property type="molecule type" value="Genomic_DNA"/>
</dbReference>
<feature type="region of interest" description="Disordered" evidence="1">
    <location>
        <begin position="15"/>
        <end position="40"/>
    </location>
</feature>
<protein>
    <submittedName>
        <fullName evidence="2">Uncharacterized protein</fullName>
    </submittedName>
</protein>
<proteinExistence type="predicted"/>
<sequence length="40" mass="4806">MSVLEGIINGIEQASREWQREQQQLQKPKRRKQQQPGMDR</sequence>
<evidence type="ECO:0000256" key="1">
    <source>
        <dbReference type="SAM" id="MobiDB-lite"/>
    </source>
</evidence>
<reference evidence="2" key="1">
    <citation type="submission" date="2023-07" db="EMBL/GenBank/DDBJ databases">
        <title>Genomic Encyclopedia of Type Strains, Phase IV (KMG-IV): sequencing the most valuable type-strain genomes for metagenomic binning, comparative biology and taxonomic classification.</title>
        <authorList>
            <person name="Goeker M."/>
        </authorList>
    </citation>
    <scope>NUCLEOTIDE SEQUENCE</scope>
    <source>
        <strain evidence="2">DSM 23947</strain>
    </source>
</reference>
<dbReference type="AlphaFoldDB" id="A0AAJ1T827"/>
<dbReference type="RefSeq" id="WP_307258940.1">
    <property type="nucleotide sequence ID" value="NZ_JAUSUC010000090.1"/>
</dbReference>
<comment type="caution">
    <text evidence="2">The sequence shown here is derived from an EMBL/GenBank/DDBJ whole genome shotgun (WGS) entry which is preliminary data.</text>
</comment>
<evidence type="ECO:0000313" key="3">
    <source>
        <dbReference type="Proteomes" id="UP001237207"/>
    </source>
</evidence>
<organism evidence="2 3">
    <name type="scientific">Oikeobacillus pervagus</name>
    <dbReference type="NCBI Taxonomy" id="1325931"/>
    <lineage>
        <taxon>Bacteria</taxon>
        <taxon>Bacillati</taxon>
        <taxon>Bacillota</taxon>
        <taxon>Bacilli</taxon>
        <taxon>Bacillales</taxon>
        <taxon>Bacillaceae</taxon>
        <taxon>Oikeobacillus</taxon>
    </lineage>
</organism>
<evidence type="ECO:0000313" key="2">
    <source>
        <dbReference type="EMBL" id="MDQ0216861.1"/>
    </source>
</evidence>